<reference evidence="4 5" key="1">
    <citation type="submission" date="2017-01" db="EMBL/GenBank/DDBJ databases">
        <title>Complete Genome Sequence of Dolosigranulum pigrum isolated from a Patient with interstitial lung disease.</title>
        <authorList>
            <person name="Mukhopadhyay R."/>
            <person name="Joaquin J."/>
            <person name="Hogue R."/>
            <person name="Fitzgerald S."/>
            <person name="Jospin G."/>
            <person name="Eisen J.A."/>
            <person name="Chaturvedi V."/>
        </authorList>
    </citation>
    <scope>NUCLEOTIDE SEQUENCE [LARGE SCALE GENOMIC DNA]</scope>
    <source>
        <strain evidence="4 5">15S00348</strain>
    </source>
</reference>
<proteinExistence type="inferred from homology"/>
<comment type="subcellular location">
    <subcellularLocation>
        <location evidence="2">Cell membrane</location>
        <topology evidence="2">Multi-pass membrane protein</topology>
    </subcellularLocation>
</comment>
<feature type="transmembrane region" description="Helical" evidence="3">
    <location>
        <begin position="148"/>
        <end position="174"/>
    </location>
</feature>
<feature type="transmembrane region" description="Helical" evidence="3">
    <location>
        <begin position="113"/>
        <end position="136"/>
    </location>
</feature>
<name>A0A1S8KPV8_9LACT</name>
<comment type="caution">
    <text evidence="4">The sequence shown here is derived from an EMBL/GenBank/DDBJ whole genome shotgun (WGS) entry which is preliminary data.</text>
</comment>
<keyword evidence="3" id="KW-0812">Transmembrane</keyword>
<organism evidence="4 5">
    <name type="scientific">Dolosigranulum pigrum</name>
    <dbReference type="NCBI Taxonomy" id="29394"/>
    <lineage>
        <taxon>Bacteria</taxon>
        <taxon>Bacillati</taxon>
        <taxon>Bacillota</taxon>
        <taxon>Bacilli</taxon>
        <taxon>Lactobacillales</taxon>
        <taxon>Carnobacteriaceae</taxon>
        <taxon>Dolosigranulum</taxon>
    </lineage>
</organism>
<dbReference type="Proteomes" id="UP000190409">
    <property type="component" value="Unassembled WGS sequence"/>
</dbReference>
<dbReference type="EMBL" id="MUYF01000003">
    <property type="protein sequence ID" value="OOL81581.1"/>
    <property type="molecule type" value="Genomic_DNA"/>
</dbReference>
<keyword evidence="2" id="KW-1003">Cell membrane</keyword>
<feature type="transmembrane region" description="Helical" evidence="3">
    <location>
        <begin position="12"/>
        <end position="43"/>
    </location>
</feature>
<dbReference type="PANTHER" id="PTHR34295">
    <property type="entry name" value="BIOTIN TRANSPORTER BIOY"/>
    <property type="match status" value="1"/>
</dbReference>
<dbReference type="InterPro" id="IPR003784">
    <property type="entry name" value="BioY"/>
</dbReference>
<dbReference type="Pfam" id="PF02632">
    <property type="entry name" value="BioY"/>
    <property type="match status" value="1"/>
</dbReference>
<gene>
    <name evidence="4" type="ORF">BWX42_07670</name>
</gene>
<sequence>MRTLTTKDLVYISVLTAMLCVASLVAIPVGIGIPITLQVFFWLLIPALLKAYRGFLSLALYVLIGLIGIPVFAGGTGGFQAVLSPSFGFLLGSLIIALYIGKVAQKRPSLLTMILHMIVAILILYTIGILYQYFIFNVIAESGGSTTLISLIIANVSSFLPLDILKAILAGIVYDRLIRHTRFKNI</sequence>
<accession>A0A1S8KPV8</accession>
<dbReference type="GeneID" id="42694001"/>
<dbReference type="GO" id="GO:0015225">
    <property type="term" value="F:biotin transmembrane transporter activity"/>
    <property type="evidence" value="ECO:0007669"/>
    <property type="project" value="UniProtKB-UniRule"/>
</dbReference>
<protein>
    <recommendedName>
        <fullName evidence="2">Biotin transporter</fullName>
    </recommendedName>
</protein>
<keyword evidence="2 3" id="KW-0472">Membrane</keyword>
<evidence type="ECO:0000313" key="5">
    <source>
        <dbReference type="Proteomes" id="UP000190409"/>
    </source>
</evidence>
<dbReference type="GO" id="GO:0005886">
    <property type="term" value="C:plasma membrane"/>
    <property type="evidence" value="ECO:0007669"/>
    <property type="project" value="UniProtKB-SubCell"/>
</dbReference>
<dbReference type="PIRSF" id="PIRSF016661">
    <property type="entry name" value="BioY"/>
    <property type="match status" value="1"/>
</dbReference>
<dbReference type="RefSeq" id="WP_004635381.1">
    <property type="nucleotide sequence ID" value="NZ_CAJHJL010000003.1"/>
</dbReference>
<feature type="transmembrane region" description="Helical" evidence="3">
    <location>
        <begin position="79"/>
        <end position="101"/>
    </location>
</feature>
<dbReference type="PANTHER" id="PTHR34295:SF1">
    <property type="entry name" value="BIOTIN TRANSPORTER BIOY"/>
    <property type="match status" value="1"/>
</dbReference>
<dbReference type="AlphaFoldDB" id="A0A1S8KPV8"/>
<evidence type="ECO:0000313" key="4">
    <source>
        <dbReference type="EMBL" id="OOL81581.1"/>
    </source>
</evidence>
<feature type="transmembrane region" description="Helical" evidence="3">
    <location>
        <begin position="55"/>
        <end position="73"/>
    </location>
</feature>
<keyword evidence="2" id="KW-0813">Transport</keyword>
<evidence type="ECO:0000256" key="1">
    <source>
        <dbReference type="ARBA" id="ARBA00010692"/>
    </source>
</evidence>
<keyword evidence="3" id="KW-1133">Transmembrane helix</keyword>
<comment type="similarity">
    <text evidence="1 2">Belongs to the BioY family.</text>
</comment>
<evidence type="ECO:0000256" key="2">
    <source>
        <dbReference type="PIRNR" id="PIRNR016661"/>
    </source>
</evidence>
<evidence type="ECO:0000256" key="3">
    <source>
        <dbReference type="SAM" id="Phobius"/>
    </source>
</evidence>
<dbReference type="Gene3D" id="1.10.1760.20">
    <property type="match status" value="1"/>
</dbReference>